<keyword evidence="13" id="KW-1185">Reference proteome</keyword>
<feature type="transmembrane region" description="Helical" evidence="10">
    <location>
        <begin position="264"/>
        <end position="285"/>
    </location>
</feature>
<keyword evidence="5" id="KW-0297">G-protein coupled receptor</keyword>
<dbReference type="InterPro" id="IPR000276">
    <property type="entry name" value="GPCR_Rhodpsn"/>
</dbReference>
<name>A0A3B3CKN3_ORYME</name>
<accession>A0A3B3CKN3</accession>
<feature type="transmembrane region" description="Helical" evidence="10">
    <location>
        <begin position="232"/>
        <end position="252"/>
    </location>
</feature>
<dbReference type="PROSITE" id="PS50262">
    <property type="entry name" value="G_PROTEIN_RECEP_F1_2"/>
    <property type="match status" value="1"/>
</dbReference>
<dbReference type="Proteomes" id="UP000261560">
    <property type="component" value="Unplaced"/>
</dbReference>
<dbReference type="Pfam" id="PF00001">
    <property type="entry name" value="7tm_1"/>
    <property type="match status" value="1"/>
</dbReference>
<feature type="transmembrane region" description="Helical" evidence="10">
    <location>
        <begin position="27"/>
        <end position="49"/>
    </location>
</feature>
<dbReference type="Ensembl" id="ENSOMET00000035021.1">
    <property type="protein sequence ID" value="ENSOMEP00000017900.1"/>
    <property type="gene ID" value="ENSOMEG00000019593.1"/>
</dbReference>
<dbReference type="SUPFAM" id="SSF81321">
    <property type="entry name" value="Family A G protein-coupled receptor-like"/>
    <property type="match status" value="1"/>
</dbReference>
<dbReference type="GO" id="GO:0045028">
    <property type="term" value="F:G protein-coupled purinergic nucleotide receptor activity"/>
    <property type="evidence" value="ECO:0007669"/>
    <property type="project" value="TreeGrafter"/>
</dbReference>
<feature type="transmembrane region" description="Helical" evidence="10">
    <location>
        <begin position="100"/>
        <end position="128"/>
    </location>
</feature>
<evidence type="ECO:0000256" key="4">
    <source>
        <dbReference type="ARBA" id="ARBA00022989"/>
    </source>
</evidence>
<dbReference type="Gene3D" id="1.20.1070.10">
    <property type="entry name" value="Rhodopsin 7-helix transmembrane proteins"/>
    <property type="match status" value="1"/>
</dbReference>
<reference evidence="12" key="1">
    <citation type="submission" date="2025-08" db="UniProtKB">
        <authorList>
            <consortium name="Ensembl"/>
        </authorList>
    </citation>
    <scope>IDENTIFICATION</scope>
</reference>
<dbReference type="PANTHER" id="PTHR24233">
    <property type="entry name" value="P2Y PURINOCEPTOR-RELATED G-PROTEIN COUPLED RECEPTOR"/>
    <property type="match status" value="1"/>
</dbReference>
<keyword evidence="4 10" id="KW-1133">Transmembrane helix</keyword>
<dbReference type="GeneTree" id="ENSGT01110000267255"/>
<evidence type="ECO:0000313" key="12">
    <source>
        <dbReference type="Ensembl" id="ENSOMEP00000017900.1"/>
    </source>
</evidence>
<dbReference type="GO" id="GO:0005886">
    <property type="term" value="C:plasma membrane"/>
    <property type="evidence" value="ECO:0007669"/>
    <property type="project" value="UniProtKB-SubCell"/>
</dbReference>
<evidence type="ECO:0000256" key="2">
    <source>
        <dbReference type="ARBA" id="ARBA00022475"/>
    </source>
</evidence>
<evidence type="ECO:0000256" key="3">
    <source>
        <dbReference type="ARBA" id="ARBA00022692"/>
    </source>
</evidence>
<feature type="transmembrane region" description="Helical" evidence="10">
    <location>
        <begin position="61"/>
        <end position="80"/>
    </location>
</feature>
<feature type="compositionally biased region" description="Basic and acidic residues" evidence="9">
    <location>
        <begin position="304"/>
        <end position="322"/>
    </location>
</feature>
<dbReference type="PRINTS" id="PR00237">
    <property type="entry name" value="GPCRRHODOPSN"/>
</dbReference>
<evidence type="ECO:0000256" key="9">
    <source>
        <dbReference type="SAM" id="MobiDB-lite"/>
    </source>
</evidence>
<dbReference type="AlphaFoldDB" id="A0A3B3CKN3"/>
<comment type="subcellular location">
    <subcellularLocation>
        <location evidence="1">Cell membrane</location>
        <topology evidence="1">Multi-pass membrane protein</topology>
    </subcellularLocation>
</comment>
<protein>
    <submittedName>
        <fullName evidence="12">Purinergic receptor P2Y14</fullName>
    </submittedName>
</protein>
<dbReference type="OMA" id="HRCTRNI"/>
<proteinExistence type="predicted"/>
<keyword evidence="6 10" id="KW-0472">Membrane</keyword>
<evidence type="ECO:0000256" key="7">
    <source>
        <dbReference type="ARBA" id="ARBA00023170"/>
    </source>
</evidence>
<evidence type="ECO:0000256" key="8">
    <source>
        <dbReference type="ARBA" id="ARBA00023224"/>
    </source>
</evidence>
<organism evidence="12 13">
    <name type="scientific">Oryzias melastigma</name>
    <name type="common">Marine medaka</name>
    <dbReference type="NCBI Taxonomy" id="30732"/>
    <lineage>
        <taxon>Eukaryota</taxon>
        <taxon>Metazoa</taxon>
        <taxon>Chordata</taxon>
        <taxon>Craniata</taxon>
        <taxon>Vertebrata</taxon>
        <taxon>Euteleostomi</taxon>
        <taxon>Actinopterygii</taxon>
        <taxon>Neopterygii</taxon>
        <taxon>Teleostei</taxon>
        <taxon>Neoteleostei</taxon>
        <taxon>Acanthomorphata</taxon>
        <taxon>Ovalentaria</taxon>
        <taxon>Atherinomorphae</taxon>
        <taxon>Beloniformes</taxon>
        <taxon>Adrianichthyidae</taxon>
        <taxon>Oryziinae</taxon>
        <taxon>Oryzias</taxon>
    </lineage>
</organism>
<dbReference type="PaxDb" id="30732-ENSOMEP00000017900"/>
<evidence type="ECO:0000259" key="11">
    <source>
        <dbReference type="PROSITE" id="PS50262"/>
    </source>
</evidence>
<sequence>MQHSRKLLTAAFQNKNISSVFTRQVVPVLYCLIFAVGLPLNCMAAWIFFRAPGDSALMVYLKNMVVADLLVLVTVPFRVADDLNPNTTYLRVIVCRYTAMLFYTCLYLEMIFTGFISLDFHVMNFLILFQTPAFVRKMTLLTWGLLVSFVLPNVVLASQPPCNQSYRNCMQLKTKLGLDFYYVTVYFSVGVFLLTLVVLVSSYTFISCQIYKQHRRFQQDSAGVYHRCTRNIFSTLFVFFVCFVPLHVLRLFGDTRSSFLQHHLMEGALLLAALSICFNPILYFLMCPMYRGSLLQSLTQRQKRKEEEPLEANDRRVQTEDT</sequence>
<feature type="domain" description="G-protein coupled receptors family 1 profile" evidence="11">
    <location>
        <begin position="40"/>
        <end position="283"/>
    </location>
</feature>
<evidence type="ECO:0000256" key="5">
    <source>
        <dbReference type="ARBA" id="ARBA00023040"/>
    </source>
</evidence>
<feature type="transmembrane region" description="Helical" evidence="10">
    <location>
        <begin position="180"/>
        <end position="211"/>
    </location>
</feature>
<reference evidence="12" key="2">
    <citation type="submission" date="2025-09" db="UniProtKB">
        <authorList>
            <consortium name="Ensembl"/>
        </authorList>
    </citation>
    <scope>IDENTIFICATION</scope>
</reference>
<keyword evidence="2" id="KW-1003">Cell membrane</keyword>
<evidence type="ECO:0000313" key="13">
    <source>
        <dbReference type="Proteomes" id="UP000261560"/>
    </source>
</evidence>
<keyword evidence="7" id="KW-0675">Receptor</keyword>
<feature type="region of interest" description="Disordered" evidence="9">
    <location>
        <begin position="303"/>
        <end position="322"/>
    </location>
</feature>
<dbReference type="InterPro" id="IPR017452">
    <property type="entry name" value="GPCR_Rhodpsn_7TM"/>
</dbReference>
<evidence type="ECO:0000256" key="10">
    <source>
        <dbReference type="SAM" id="Phobius"/>
    </source>
</evidence>
<evidence type="ECO:0000256" key="1">
    <source>
        <dbReference type="ARBA" id="ARBA00004651"/>
    </source>
</evidence>
<keyword evidence="8" id="KW-0807">Transducer</keyword>
<keyword evidence="3 10" id="KW-0812">Transmembrane</keyword>
<evidence type="ECO:0000256" key="6">
    <source>
        <dbReference type="ARBA" id="ARBA00023136"/>
    </source>
</evidence>
<dbReference type="PANTHER" id="PTHR24233:SF3">
    <property type="entry name" value="P2Y PURINOCEPTOR 14"/>
    <property type="match status" value="1"/>
</dbReference>